<evidence type="ECO:0008006" key="3">
    <source>
        <dbReference type="Google" id="ProtNLM"/>
    </source>
</evidence>
<name>A0A6B8VY76_9CORY</name>
<gene>
    <name evidence="1" type="ORF">COCCU_10400</name>
</gene>
<dbReference type="EMBL" id="CP046455">
    <property type="protein sequence ID" value="QGU07999.1"/>
    <property type="molecule type" value="Genomic_DNA"/>
</dbReference>
<evidence type="ECO:0000313" key="2">
    <source>
        <dbReference type="Proteomes" id="UP000424462"/>
    </source>
</evidence>
<protein>
    <recommendedName>
        <fullName evidence="3">Polyketide cyclase / dehydrase and lipid transport</fullName>
    </recommendedName>
</protein>
<dbReference type="AlphaFoldDB" id="A0A6B8VY76"/>
<dbReference type="InterPro" id="IPR023393">
    <property type="entry name" value="START-like_dom_sf"/>
</dbReference>
<proteinExistence type="predicted"/>
<dbReference type="SUPFAM" id="SSF55961">
    <property type="entry name" value="Bet v1-like"/>
    <property type="match status" value="1"/>
</dbReference>
<organism evidence="1 2">
    <name type="scientific">Corynebacterium occultum</name>
    <dbReference type="NCBI Taxonomy" id="2675219"/>
    <lineage>
        <taxon>Bacteria</taxon>
        <taxon>Bacillati</taxon>
        <taxon>Actinomycetota</taxon>
        <taxon>Actinomycetes</taxon>
        <taxon>Mycobacteriales</taxon>
        <taxon>Corynebacteriaceae</taxon>
        <taxon>Corynebacterium</taxon>
    </lineage>
</organism>
<dbReference type="Gene3D" id="3.30.530.20">
    <property type="match status" value="1"/>
</dbReference>
<evidence type="ECO:0000313" key="1">
    <source>
        <dbReference type="EMBL" id="QGU07999.1"/>
    </source>
</evidence>
<reference evidence="1 2" key="1">
    <citation type="submission" date="2019-11" db="EMBL/GenBank/DDBJ databases">
        <title>Complete genome sequence of Corynebacterium kalinowskii 1959, a novel Corynebacterium species isolated from soil of a small paddock in Vilsendorf, Germany.</title>
        <authorList>
            <person name="Schaffert L."/>
            <person name="Ruwe M."/>
            <person name="Milse J."/>
            <person name="Hanuschka K."/>
            <person name="Ortseifen V."/>
            <person name="Droste J."/>
            <person name="Brandt D."/>
            <person name="Schlueter L."/>
            <person name="Kutter Y."/>
            <person name="Vinke S."/>
            <person name="Viehoefer P."/>
            <person name="Jacob L."/>
            <person name="Luebke N.-C."/>
            <person name="Schulte-Berndt E."/>
            <person name="Hain C."/>
            <person name="Linder M."/>
            <person name="Schmidt P."/>
            <person name="Wollenschlaeger L."/>
            <person name="Luttermann T."/>
            <person name="Thieme E."/>
            <person name="Hassa J."/>
            <person name="Haak M."/>
            <person name="Wittchen M."/>
            <person name="Mentz A."/>
            <person name="Persicke M."/>
            <person name="Busche T."/>
            <person name="Ruckert C."/>
        </authorList>
    </citation>
    <scope>NUCLEOTIDE SEQUENCE [LARGE SCALE GENOMIC DNA]</scope>
    <source>
        <strain evidence="1 2">2039</strain>
    </source>
</reference>
<accession>A0A6B8VY76</accession>
<dbReference type="KEGG" id="cok:COCCU_10400"/>
<dbReference type="RefSeq" id="WP_156231427.1">
    <property type="nucleotide sequence ID" value="NZ_CP046455.1"/>
</dbReference>
<dbReference type="Proteomes" id="UP000424462">
    <property type="component" value="Chromosome"/>
</dbReference>
<keyword evidence="2" id="KW-1185">Reference proteome</keyword>
<sequence>MIISDSRHIAVVAQALPQTIYDIARDLFRLPEWAAGLAAGNLQVMDENTVELDSPMGRVRTVFLPRNQLGVLDHRVILPDGTTMDNPLRLVVHPAGTEIIFTVRQGSASNADFEADCLAVRADLERLARLAEKSAESEE</sequence>